<dbReference type="EMBL" id="MT142444">
    <property type="protein sequence ID" value="QJA81013.1"/>
    <property type="molecule type" value="Genomic_DNA"/>
</dbReference>
<dbReference type="AlphaFoldDB" id="A0A6M3KGF4"/>
<dbReference type="EMBL" id="MT141367">
    <property type="protein sequence ID" value="QJA59380.1"/>
    <property type="molecule type" value="Genomic_DNA"/>
</dbReference>
<protein>
    <submittedName>
        <fullName evidence="2">Uncharacterized protein</fullName>
    </submittedName>
</protein>
<sequence>MYLAGTNRIIDTGDTYFAEISKDNIAGSKVAIKFLQRDTILNLPVYDGKPLKARINFARWVVGCPNCGNAEYAFEDKLFLCSQCKNSDIQGRVRKVKMPNNRKQIEDALKNRFIKNRHWFPEETITDLEDENKKHGVK</sequence>
<name>A0A6M3KGF4_9ZZZZ</name>
<evidence type="ECO:0000313" key="1">
    <source>
        <dbReference type="EMBL" id="QJA59380.1"/>
    </source>
</evidence>
<accession>A0A6M3KGF4</accession>
<reference evidence="2" key="1">
    <citation type="submission" date="2020-03" db="EMBL/GenBank/DDBJ databases">
        <title>The deep terrestrial virosphere.</title>
        <authorList>
            <person name="Holmfeldt K."/>
            <person name="Nilsson E."/>
            <person name="Simone D."/>
            <person name="Lopez-Fernandez M."/>
            <person name="Wu X."/>
            <person name="de Brujin I."/>
            <person name="Lundin D."/>
            <person name="Andersson A."/>
            <person name="Bertilsson S."/>
            <person name="Dopson M."/>
        </authorList>
    </citation>
    <scope>NUCLEOTIDE SEQUENCE</scope>
    <source>
        <strain evidence="2">MM415A00606</strain>
        <strain evidence="1">MM415B01303</strain>
    </source>
</reference>
<organism evidence="2">
    <name type="scientific">viral metagenome</name>
    <dbReference type="NCBI Taxonomy" id="1070528"/>
    <lineage>
        <taxon>unclassified sequences</taxon>
        <taxon>metagenomes</taxon>
        <taxon>organismal metagenomes</taxon>
    </lineage>
</organism>
<evidence type="ECO:0000313" key="2">
    <source>
        <dbReference type="EMBL" id="QJA81013.1"/>
    </source>
</evidence>
<gene>
    <name evidence="2" type="ORF">MM415A00606_0014</name>
    <name evidence="1" type="ORF">MM415B01303_0015</name>
</gene>
<proteinExistence type="predicted"/>